<comment type="caution">
    <text evidence="5">The sequence shown here is derived from an EMBL/GenBank/DDBJ whole genome shotgun (WGS) entry which is preliminary data.</text>
</comment>
<dbReference type="InterPro" id="IPR011604">
    <property type="entry name" value="PDDEXK-like_dom_sf"/>
</dbReference>
<accession>A0ABV0JHQ7</accession>
<sequence length="234" mass="26706">MPFNINLLPHHHAKAVREYGKQYYVDAKGDRFPSVTTILNATKPQEDRDALFNWRNRVGVEEANRISGAASRRGTSTHKHIQRYLLGEDISCPDAAKPYWESLQSVLQDINEVRLVEGSVFHYDLTYAGRVDCVASYKGVPCVLDWKTADKPKGSAERLHDAPIQLAAYCGAVNQFYQEYGIQLNHAGVVVAVPGMQAEVFWFDPDKMMVYWQQWQKRIAEFWQRRGASKNDAN</sequence>
<protein>
    <submittedName>
        <fullName evidence="5">PD-(D/E)XK nuclease family protein</fullName>
    </submittedName>
</protein>
<dbReference type="Proteomes" id="UP001442494">
    <property type="component" value="Unassembled WGS sequence"/>
</dbReference>
<dbReference type="RefSeq" id="WP_190424332.1">
    <property type="nucleotide sequence ID" value="NZ_JAMPKK010000001.1"/>
</dbReference>
<keyword evidence="1" id="KW-0227">DNA damage</keyword>
<keyword evidence="2" id="KW-0547">Nucleotide-binding</keyword>
<evidence type="ECO:0000256" key="2">
    <source>
        <dbReference type="ARBA" id="ARBA00022806"/>
    </source>
</evidence>
<feature type="domain" description="PD-(D/E)XK endonuclease-like" evidence="4">
    <location>
        <begin position="93"/>
        <end position="176"/>
    </location>
</feature>
<proteinExistence type="inferred from homology"/>
<keyword evidence="2" id="KW-0067">ATP-binding</keyword>
<evidence type="ECO:0000256" key="3">
    <source>
        <dbReference type="ARBA" id="ARBA00023204"/>
    </source>
</evidence>
<gene>
    <name evidence="5" type="ORF">NDI37_00595</name>
</gene>
<keyword evidence="6" id="KW-1185">Reference proteome</keyword>
<keyword evidence="2" id="KW-0378">Hydrolase</keyword>
<dbReference type="EMBL" id="JAMPKK010000001">
    <property type="protein sequence ID" value="MEP0862976.1"/>
    <property type="molecule type" value="Genomic_DNA"/>
</dbReference>
<evidence type="ECO:0000259" key="4">
    <source>
        <dbReference type="Pfam" id="PF12705"/>
    </source>
</evidence>
<evidence type="ECO:0000256" key="1">
    <source>
        <dbReference type="ARBA" id="ARBA00022763"/>
    </source>
</evidence>
<dbReference type="HAMAP" id="MF_03030">
    <property type="entry name" value="MGME1"/>
    <property type="match status" value="1"/>
</dbReference>
<evidence type="ECO:0000313" key="6">
    <source>
        <dbReference type="Proteomes" id="UP001442494"/>
    </source>
</evidence>
<name>A0ABV0JHQ7_9CYAN</name>
<keyword evidence="3" id="KW-0234">DNA repair</keyword>
<dbReference type="InterPro" id="IPR038726">
    <property type="entry name" value="PDDEXK_AddAB-type"/>
</dbReference>
<dbReference type="PANTHER" id="PTHR31340:SF3">
    <property type="entry name" value="MITOCHONDRIAL GENOME MAINTENANCE EXONUCLEASE 1"/>
    <property type="match status" value="1"/>
</dbReference>
<organism evidence="5 6">
    <name type="scientific">Funiculus sociatus GB2-A5</name>
    <dbReference type="NCBI Taxonomy" id="2933946"/>
    <lineage>
        <taxon>Bacteria</taxon>
        <taxon>Bacillati</taxon>
        <taxon>Cyanobacteriota</taxon>
        <taxon>Cyanophyceae</taxon>
        <taxon>Coleofasciculales</taxon>
        <taxon>Coleofasciculaceae</taxon>
        <taxon>Funiculus</taxon>
    </lineage>
</organism>
<dbReference type="Gene3D" id="3.90.320.10">
    <property type="match status" value="1"/>
</dbReference>
<dbReference type="Pfam" id="PF12705">
    <property type="entry name" value="PDDEXK_1"/>
    <property type="match status" value="1"/>
</dbReference>
<dbReference type="PANTHER" id="PTHR31340">
    <property type="entry name" value="MITOCHONDRIAL GENOME MAINTENANCE EXONUCLEASE 1"/>
    <property type="match status" value="1"/>
</dbReference>
<keyword evidence="2" id="KW-0347">Helicase</keyword>
<evidence type="ECO:0000313" key="5">
    <source>
        <dbReference type="EMBL" id="MEP0862976.1"/>
    </source>
</evidence>
<reference evidence="5 6" key="1">
    <citation type="submission" date="2022-04" db="EMBL/GenBank/DDBJ databases">
        <title>Positive selection, recombination, and allopatry shape intraspecific diversity of widespread and dominant cyanobacteria.</title>
        <authorList>
            <person name="Wei J."/>
            <person name="Shu W."/>
            <person name="Hu C."/>
        </authorList>
    </citation>
    <scope>NUCLEOTIDE SEQUENCE [LARGE SCALE GENOMIC DNA]</scope>
    <source>
        <strain evidence="5 6">GB2-A5</strain>
    </source>
</reference>